<feature type="compositionally biased region" description="Low complexity" evidence="1">
    <location>
        <begin position="514"/>
        <end position="523"/>
    </location>
</feature>
<accession>A0ABR3WGK8</accession>
<feature type="region of interest" description="Disordered" evidence="1">
    <location>
        <begin position="662"/>
        <end position="686"/>
    </location>
</feature>
<dbReference type="EMBL" id="JAWRVE010000087">
    <property type="protein sequence ID" value="KAL1861376.1"/>
    <property type="molecule type" value="Genomic_DNA"/>
</dbReference>
<feature type="compositionally biased region" description="Pro residues" evidence="1">
    <location>
        <begin position="618"/>
        <end position="630"/>
    </location>
</feature>
<dbReference type="InterPro" id="IPR038886">
    <property type="entry name" value="E3_SLX5/Rfp1"/>
</dbReference>
<name>A0ABR3WGK8_9PEZI</name>
<evidence type="ECO:0000313" key="3">
    <source>
        <dbReference type="Proteomes" id="UP001583177"/>
    </source>
</evidence>
<feature type="compositionally biased region" description="Low complexity" evidence="1">
    <location>
        <begin position="121"/>
        <end position="149"/>
    </location>
</feature>
<feature type="compositionally biased region" description="Acidic residues" evidence="1">
    <location>
        <begin position="201"/>
        <end position="213"/>
    </location>
</feature>
<proteinExistence type="predicted"/>
<feature type="compositionally biased region" description="Low complexity" evidence="1">
    <location>
        <begin position="71"/>
        <end position="93"/>
    </location>
</feature>
<feature type="compositionally biased region" description="Low complexity" evidence="1">
    <location>
        <begin position="185"/>
        <end position="200"/>
    </location>
</feature>
<feature type="compositionally biased region" description="Low complexity" evidence="1">
    <location>
        <begin position="376"/>
        <end position="385"/>
    </location>
</feature>
<feature type="compositionally biased region" description="Polar residues" evidence="1">
    <location>
        <begin position="467"/>
        <end position="491"/>
    </location>
</feature>
<gene>
    <name evidence="2" type="ORF">Daus18300_008907</name>
</gene>
<protein>
    <recommendedName>
        <fullName evidence="4">Cell cycle control protein</fullName>
    </recommendedName>
</protein>
<evidence type="ECO:0000313" key="2">
    <source>
        <dbReference type="EMBL" id="KAL1861376.1"/>
    </source>
</evidence>
<dbReference type="PANTHER" id="PTHR28042">
    <property type="entry name" value="E3 UBIQUITIN-PROTEIN LIGASE COMPLEX SLX5-SLX8 SUBUNIT SLX5"/>
    <property type="match status" value="1"/>
</dbReference>
<feature type="compositionally biased region" description="Basic residues" evidence="1">
    <location>
        <begin position="366"/>
        <end position="375"/>
    </location>
</feature>
<feature type="region of interest" description="Disordered" evidence="1">
    <location>
        <begin position="298"/>
        <end position="333"/>
    </location>
</feature>
<feature type="compositionally biased region" description="Pro residues" evidence="1">
    <location>
        <begin position="150"/>
        <end position="160"/>
    </location>
</feature>
<dbReference type="PANTHER" id="PTHR28042:SF1">
    <property type="entry name" value="E3 UBIQUITIN-PROTEIN LIGASE COMPLEX SLX5-SLX8 SUBUNIT SLX5"/>
    <property type="match status" value="1"/>
</dbReference>
<feature type="region of interest" description="Disordered" evidence="1">
    <location>
        <begin position="358"/>
        <end position="391"/>
    </location>
</feature>
<dbReference type="Proteomes" id="UP001583177">
    <property type="component" value="Unassembled WGS sequence"/>
</dbReference>
<reference evidence="2 3" key="1">
    <citation type="journal article" date="2024" name="IMA Fungus">
        <title>IMA Genome - F19 : A genome assembly and annotation guide to empower mycologists, including annotated draft genome sequences of Ceratocystis pirilliformis, Diaporthe australafricana, Fusarium ophioides, Paecilomyces lecythidis, and Sporothrix stenoceras.</title>
        <authorList>
            <person name="Aylward J."/>
            <person name="Wilson A.M."/>
            <person name="Visagie C.M."/>
            <person name="Spraker J."/>
            <person name="Barnes I."/>
            <person name="Buitendag C."/>
            <person name="Ceriani C."/>
            <person name="Del Mar Angel L."/>
            <person name="du Plessis D."/>
            <person name="Fuchs T."/>
            <person name="Gasser K."/>
            <person name="Kramer D."/>
            <person name="Li W."/>
            <person name="Munsamy K."/>
            <person name="Piso A."/>
            <person name="Price J.L."/>
            <person name="Sonnekus B."/>
            <person name="Thomas C."/>
            <person name="van der Nest A."/>
            <person name="van Dijk A."/>
            <person name="van Heerden A."/>
            <person name="van Vuuren N."/>
            <person name="Yilmaz N."/>
            <person name="Duong T.A."/>
            <person name="van der Merwe N.A."/>
            <person name="Wingfield M.J."/>
            <person name="Wingfield B.D."/>
        </authorList>
    </citation>
    <scope>NUCLEOTIDE SEQUENCE [LARGE SCALE GENOMIC DNA]</scope>
    <source>
        <strain evidence="2 3">CMW 18300</strain>
    </source>
</reference>
<comment type="caution">
    <text evidence="2">The sequence shown here is derived from an EMBL/GenBank/DDBJ whole genome shotgun (WGS) entry which is preliminary data.</text>
</comment>
<evidence type="ECO:0000256" key="1">
    <source>
        <dbReference type="SAM" id="MobiDB-lite"/>
    </source>
</evidence>
<sequence>MSRSPLAFDLVGPAPYLAVLGDDFLLQHGDGGEDDGQDDLEHQLQVEFGLVDDGHDHDLQNQNQLAEFPFSLDSSQSPSAGSASDSDDINLSISDDDQDVHLDRNQDFDYDSNSDTGSDSPQRQQQQRQQPPIVSSLSPSISAHLSLGPSPSPSPSPSPLPDSLLDSDSSADLDADQGLRVRAAPLPSVSVSGSDSSGFDLDSDSDSGPDQDLDLASPGSDIFRPPADLVGHDIQSQHRHRQHPQRQAPVEIQDLEDQHEEDHELEQGNGNENDYQDRLQDELPLREHLRLRRARRAARVAREAGRPHPARGNWRPNRPARRAVAGDSEDSGLEELHRGANMDNDDELVEVVYQNAVAAPPIPPRRQQRHSRAQRQQRQYNNNNNEGQDLMDIDPENVELEVIDLTEEPDSPVLHRHRPINILRHNNNHNHSHHLIQIIDEDDDENDNNHNGAAPYQAPRNPRRHMSQNGRMPSLNRSDGSILNGNASSIIDLTHDSPPDNNIPADRRLPPPAAAARLNQPANRNRRLPPPAPPAAAAAAPHRVQYQDFGRHLIGSIRGLLPGLLAQAAVNPREAEVQFVGAVPVPAFPMNPNPLAGNPPEFNYQANGFGGYGGRQPTPRPDFQAPPPPRSGFTRDTRPDGGDAGPDEEMVVICPSCDNELKYSPDDEDDNPQPAKKPRGKKSQEEHHFWAVKNCGHVYCKSCYDNRKKHSKGKESAAAKTGFRFQPSETSKSIKIFCAVDDCESEVSPNAAWVGIFM</sequence>
<feature type="compositionally biased region" description="Polar residues" evidence="1">
    <location>
        <begin position="111"/>
        <end position="120"/>
    </location>
</feature>
<evidence type="ECO:0008006" key="4">
    <source>
        <dbReference type="Google" id="ProtNLM"/>
    </source>
</evidence>
<organism evidence="2 3">
    <name type="scientific">Diaporthe australafricana</name>
    <dbReference type="NCBI Taxonomy" id="127596"/>
    <lineage>
        <taxon>Eukaryota</taxon>
        <taxon>Fungi</taxon>
        <taxon>Dikarya</taxon>
        <taxon>Ascomycota</taxon>
        <taxon>Pezizomycotina</taxon>
        <taxon>Sordariomycetes</taxon>
        <taxon>Sordariomycetidae</taxon>
        <taxon>Diaporthales</taxon>
        <taxon>Diaporthaceae</taxon>
        <taxon>Diaporthe</taxon>
    </lineage>
</organism>
<feature type="region of interest" description="Disordered" evidence="1">
    <location>
        <begin position="442"/>
        <end position="541"/>
    </location>
</feature>
<keyword evidence="3" id="KW-1185">Reference proteome</keyword>
<feature type="region of interest" description="Disordered" evidence="1">
    <location>
        <begin position="52"/>
        <end position="277"/>
    </location>
</feature>
<feature type="region of interest" description="Disordered" evidence="1">
    <location>
        <begin position="594"/>
        <end position="650"/>
    </location>
</feature>